<sequence length="780" mass="88302">MDTRHPPLINPPRRAARMPESKKPVPNWHLLVRPPMSNSNPRKSSLEQQMEEDLADLKVALDLFLDNKMNEAEAIVRRKDTMYFRFGQAMLDAVKAIITFHPDKIQTAKRAFDAAIKKAEELRKPSAYGLGTFKSLGSWVIGTTGAGTFKHMTRLEKHAELIYAEATVLRAGFSVLYHQDFWALLDEAINLRAAFAIFNGMKDHFDAVEHELKAGIDISEYYLDEHLLTGLTVAISLFNVVISFMPDAIIRLLQFVGFPADREYGLGLLNMVGNWDPNAPPDTPEEFRMRQMDSNNDGIRRIVCDMAPVVIHLYVSAYLPLKHVDYAFAERINDYNLYKHPTSLVFQFLKARVAQVNTRLDEAIAIHESIDVQPEWKNLKHACAFEQLMCAMMESDYELACTKSRLLLRESNWTKCIFRYLTAVTTMKRGVAKEAFQVDRLMAKVELGKQTFCGIEVFAETYCARKANRYLKEKQLVLADYDFLVLWNAFDMMPMKSLRIAFDNIQKEVSRLEALLPPSMLAIADMPLPKNDLTIEATKGFFGFMSGIHTLTGADKVKGYDMFYDDYCIAHYLLGLITEKIAFFPNEVHDYTMAELAVRSFKTVFRYAPYIKDDTYAYYLSHYHMGLILVKQGHFQEAKFRFKYLLDTVHPTLLGLPALIAGKGRNSLEVLVFAKAHAAMYLLMEEMEASKLSSGASTTTVQTTADLRSMISSTTNLGTQDRQPNSLGAVPHPNGAVVAHESFPHGTSTLSGAPPQILASNRTHHELDHRGSKDSFLDSM</sequence>
<name>A0A9P6UBW1_9FUNG</name>
<dbReference type="EMBL" id="JAAAJB010000054">
    <property type="protein sequence ID" value="KAG0268323.1"/>
    <property type="molecule type" value="Genomic_DNA"/>
</dbReference>
<dbReference type="OrthoDB" id="43460at2759"/>
<comment type="caution">
    <text evidence="2">The sequence shown here is derived from an EMBL/GenBank/DDBJ whole genome shotgun (WGS) entry which is preliminary data.</text>
</comment>
<organism evidence="2 3">
    <name type="scientific">Actinomortierella ambigua</name>
    <dbReference type="NCBI Taxonomy" id="1343610"/>
    <lineage>
        <taxon>Eukaryota</taxon>
        <taxon>Fungi</taxon>
        <taxon>Fungi incertae sedis</taxon>
        <taxon>Mucoromycota</taxon>
        <taxon>Mortierellomycotina</taxon>
        <taxon>Mortierellomycetes</taxon>
        <taxon>Mortierellales</taxon>
        <taxon>Mortierellaceae</taxon>
        <taxon>Actinomortierella</taxon>
    </lineage>
</organism>
<dbReference type="AlphaFoldDB" id="A0A9P6UBW1"/>
<dbReference type="PANTHER" id="PTHR31859:SF1">
    <property type="entry name" value="TETRATRICOPEPTIDE REPEAT PROTEIN 39C"/>
    <property type="match status" value="1"/>
</dbReference>
<protein>
    <submittedName>
        <fullName evidence="2">Uncharacterized protein</fullName>
    </submittedName>
</protein>
<reference evidence="2" key="1">
    <citation type="journal article" date="2020" name="Fungal Divers.">
        <title>Resolving the Mortierellaceae phylogeny through synthesis of multi-gene phylogenetics and phylogenomics.</title>
        <authorList>
            <person name="Vandepol N."/>
            <person name="Liber J."/>
            <person name="Desiro A."/>
            <person name="Na H."/>
            <person name="Kennedy M."/>
            <person name="Barry K."/>
            <person name="Grigoriev I.V."/>
            <person name="Miller A.N."/>
            <person name="O'Donnell K."/>
            <person name="Stajich J.E."/>
            <person name="Bonito G."/>
        </authorList>
    </citation>
    <scope>NUCLEOTIDE SEQUENCE</scope>
    <source>
        <strain evidence="2">BC1065</strain>
    </source>
</reference>
<evidence type="ECO:0000313" key="2">
    <source>
        <dbReference type="EMBL" id="KAG0268323.1"/>
    </source>
</evidence>
<gene>
    <name evidence="2" type="ORF">DFQ27_007059</name>
</gene>
<dbReference type="GO" id="GO:0005829">
    <property type="term" value="C:cytosol"/>
    <property type="evidence" value="ECO:0007669"/>
    <property type="project" value="TreeGrafter"/>
</dbReference>
<accession>A0A9P6UBW1</accession>
<dbReference type="Proteomes" id="UP000807716">
    <property type="component" value="Unassembled WGS sequence"/>
</dbReference>
<proteinExistence type="predicted"/>
<evidence type="ECO:0000256" key="1">
    <source>
        <dbReference type="SAM" id="MobiDB-lite"/>
    </source>
</evidence>
<dbReference type="InterPro" id="IPR019412">
    <property type="entry name" value="IML2/TPR_39"/>
</dbReference>
<dbReference type="PANTHER" id="PTHR31859">
    <property type="entry name" value="TETRATRICOPEPTIDE REPEAT PROTEIN 39 FAMILY MEMBER"/>
    <property type="match status" value="1"/>
</dbReference>
<dbReference type="Pfam" id="PF10300">
    <property type="entry name" value="Iml2-TPR_39"/>
    <property type="match status" value="2"/>
</dbReference>
<evidence type="ECO:0000313" key="3">
    <source>
        <dbReference type="Proteomes" id="UP000807716"/>
    </source>
</evidence>
<dbReference type="GO" id="GO:0005634">
    <property type="term" value="C:nucleus"/>
    <property type="evidence" value="ECO:0007669"/>
    <property type="project" value="TreeGrafter"/>
</dbReference>
<feature type="region of interest" description="Disordered" evidence="1">
    <location>
        <begin position="1"/>
        <end position="49"/>
    </location>
</feature>
<dbReference type="GO" id="GO:0005741">
    <property type="term" value="C:mitochondrial outer membrane"/>
    <property type="evidence" value="ECO:0007669"/>
    <property type="project" value="TreeGrafter"/>
</dbReference>
<keyword evidence="3" id="KW-1185">Reference proteome</keyword>
<feature type="compositionally biased region" description="Polar residues" evidence="1">
    <location>
        <begin position="36"/>
        <end position="48"/>
    </location>
</feature>